<dbReference type="InterPro" id="IPR029058">
    <property type="entry name" value="AB_hydrolase_fold"/>
</dbReference>
<dbReference type="PANTHER" id="PTHR37017">
    <property type="entry name" value="AB HYDROLASE-1 DOMAIN-CONTAINING PROTEIN-RELATED"/>
    <property type="match status" value="1"/>
</dbReference>
<accession>A0ABN0WLY4</accession>
<dbReference type="GO" id="GO:0016787">
    <property type="term" value="F:hydrolase activity"/>
    <property type="evidence" value="ECO:0007669"/>
    <property type="project" value="UniProtKB-KW"/>
</dbReference>
<keyword evidence="4" id="KW-1185">Reference proteome</keyword>
<reference evidence="4" key="1">
    <citation type="journal article" date="2019" name="Int. J. Syst. Evol. Microbiol.">
        <title>The Global Catalogue of Microorganisms (GCM) 10K type strain sequencing project: providing services to taxonomists for standard genome sequencing and annotation.</title>
        <authorList>
            <consortium name="The Broad Institute Genomics Platform"/>
            <consortium name="The Broad Institute Genome Sequencing Center for Infectious Disease"/>
            <person name="Wu L."/>
            <person name="Ma J."/>
        </authorList>
    </citation>
    <scope>NUCLEOTIDE SEQUENCE [LARGE SCALE GENOMIC DNA]</scope>
    <source>
        <strain evidence="4">JCM 13378</strain>
    </source>
</reference>
<keyword evidence="1" id="KW-0732">Signal</keyword>
<feature type="chain" id="PRO_5045350753" evidence="1">
    <location>
        <begin position="23"/>
        <end position="261"/>
    </location>
</feature>
<dbReference type="SUPFAM" id="SSF53474">
    <property type="entry name" value="alpha/beta-Hydrolases"/>
    <property type="match status" value="1"/>
</dbReference>
<protein>
    <submittedName>
        <fullName evidence="3">Alpha/beta hydrolase</fullName>
    </submittedName>
</protein>
<gene>
    <name evidence="3" type="ORF">GCM10009092_02610</name>
</gene>
<evidence type="ECO:0000256" key="1">
    <source>
        <dbReference type="SAM" id="SignalP"/>
    </source>
</evidence>
<dbReference type="EMBL" id="BAAAEI010000002">
    <property type="protein sequence ID" value="GAA0341565.1"/>
    <property type="molecule type" value="Genomic_DNA"/>
</dbReference>
<evidence type="ECO:0000259" key="2">
    <source>
        <dbReference type="Pfam" id="PF12697"/>
    </source>
</evidence>
<dbReference type="RefSeq" id="WP_343840824.1">
    <property type="nucleotide sequence ID" value="NZ_BAAAEI010000002.1"/>
</dbReference>
<dbReference type="InterPro" id="IPR000073">
    <property type="entry name" value="AB_hydrolase_1"/>
</dbReference>
<comment type="caution">
    <text evidence="3">The sequence shown here is derived from an EMBL/GenBank/DDBJ whole genome shotgun (WGS) entry which is preliminary data.</text>
</comment>
<name>A0ABN0WLY4_9ALTE</name>
<dbReference type="Gene3D" id="3.40.50.1820">
    <property type="entry name" value="alpha/beta hydrolase"/>
    <property type="match status" value="1"/>
</dbReference>
<dbReference type="Pfam" id="PF12697">
    <property type="entry name" value="Abhydrolase_6"/>
    <property type="match status" value="1"/>
</dbReference>
<dbReference type="Proteomes" id="UP001501757">
    <property type="component" value="Unassembled WGS sequence"/>
</dbReference>
<dbReference type="PANTHER" id="PTHR37017:SF11">
    <property type="entry name" value="ESTERASE_LIPASE_THIOESTERASE DOMAIN-CONTAINING PROTEIN"/>
    <property type="match status" value="1"/>
</dbReference>
<sequence length="261" mass="27601">MRKHILALLPITLLGCAAHHPAAPAPTLVLVHGAHFNAAAWQPLQNELQKAGIHSQAVNLPGRGDDPTPGSATLDSSAAALCQSLADISGAIALVVHSQGGAIAHQALHLCPAVEVSDIVYISAVAPIDGAKPFALLNEADEQHYFSGITYQDGWMKITNPQAFAETFTADSAYYAQVISQAVDEPAATGDGQVNLPAAQLQNIRTSYIFAEQDKIISFASQQKIAASIQPDQQFTLPGGHLPMLSMPQQLSQTILTALRY</sequence>
<proteinExistence type="predicted"/>
<feature type="domain" description="AB hydrolase-1" evidence="2">
    <location>
        <begin position="28"/>
        <end position="252"/>
    </location>
</feature>
<organism evidence="3 4">
    <name type="scientific">Bowmanella denitrificans</name>
    <dbReference type="NCBI Taxonomy" id="366582"/>
    <lineage>
        <taxon>Bacteria</taxon>
        <taxon>Pseudomonadati</taxon>
        <taxon>Pseudomonadota</taxon>
        <taxon>Gammaproteobacteria</taxon>
        <taxon>Alteromonadales</taxon>
        <taxon>Alteromonadaceae</taxon>
        <taxon>Bowmanella</taxon>
    </lineage>
</organism>
<feature type="signal peptide" evidence="1">
    <location>
        <begin position="1"/>
        <end position="22"/>
    </location>
</feature>
<dbReference type="PROSITE" id="PS51257">
    <property type="entry name" value="PROKAR_LIPOPROTEIN"/>
    <property type="match status" value="1"/>
</dbReference>
<dbReference type="InterPro" id="IPR052897">
    <property type="entry name" value="Sec-Metab_Biosynth_Hydrolase"/>
</dbReference>
<evidence type="ECO:0000313" key="4">
    <source>
        <dbReference type="Proteomes" id="UP001501757"/>
    </source>
</evidence>
<keyword evidence="3" id="KW-0378">Hydrolase</keyword>
<evidence type="ECO:0000313" key="3">
    <source>
        <dbReference type="EMBL" id="GAA0341565.1"/>
    </source>
</evidence>